<comment type="caution">
    <text evidence="1">The sequence shown here is derived from an EMBL/GenBank/DDBJ whole genome shotgun (WGS) entry which is preliminary data.</text>
</comment>
<accession>A0A7D9EVV6</accession>
<sequence>MTMKRIKASDRNTAQLIFNSFCCCFGLRAGSLVVACVNVVMSVIGVWHSLHFGGIGCSHPDCLGIKTVHYIWTGVSSVSLVINIYLVVCLIKKYFKSITIWTIWNGFVLIIRFTIFVLILALNVHQQPVVGNVIFHVIAFFVTIYSMLVLLSYNQQVTLTSFGYYQRYRYPTRRFPLKIKREDYSEVENEEEQRFIEEEFV</sequence>
<dbReference type="Proteomes" id="UP001152795">
    <property type="component" value="Unassembled WGS sequence"/>
</dbReference>
<keyword evidence="2" id="KW-1185">Reference proteome</keyword>
<protein>
    <submittedName>
        <fullName evidence="1">Uncharacterized protein</fullName>
    </submittedName>
</protein>
<reference evidence="1" key="1">
    <citation type="submission" date="2020-04" db="EMBL/GenBank/DDBJ databases">
        <authorList>
            <person name="Alioto T."/>
            <person name="Alioto T."/>
            <person name="Gomez Garrido J."/>
        </authorList>
    </citation>
    <scope>NUCLEOTIDE SEQUENCE</scope>
    <source>
        <strain evidence="1">A484AB</strain>
    </source>
</reference>
<dbReference type="EMBL" id="CACRXK020009545">
    <property type="protein sequence ID" value="CAB4017429.1"/>
    <property type="molecule type" value="Genomic_DNA"/>
</dbReference>
<proteinExistence type="predicted"/>
<dbReference type="AlphaFoldDB" id="A0A7D9EVV6"/>
<organism evidence="1 2">
    <name type="scientific">Paramuricea clavata</name>
    <name type="common">Red gorgonian</name>
    <name type="synonym">Violescent sea-whip</name>
    <dbReference type="NCBI Taxonomy" id="317549"/>
    <lineage>
        <taxon>Eukaryota</taxon>
        <taxon>Metazoa</taxon>
        <taxon>Cnidaria</taxon>
        <taxon>Anthozoa</taxon>
        <taxon>Octocorallia</taxon>
        <taxon>Malacalcyonacea</taxon>
        <taxon>Plexauridae</taxon>
        <taxon>Paramuricea</taxon>
    </lineage>
</organism>
<name>A0A7D9EVV6_PARCT</name>
<evidence type="ECO:0000313" key="1">
    <source>
        <dbReference type="EMBL" id="CAB4017429.1"/>
    </source>
</evidence>
<evidence type="ECO:0000313" key="2">
    <source>
        <dbReference type="Proteomes" id="UP001152795"/>
    </source>
</evidence>
<gene>
    <name evidence="1" type="ORF">PACLA_8A037656</name>
</gene>
<dbReference type="OrthoDB" id="10324351at2759"/>